<dbReference type="Proteomes" id="UP001165960">
    <property type="component" value="Unassembled WGS sequence"/>
</dbReference>
<keyword evidence="2" id="KW-1185">Reference proteome</keyword>
<reference evidence="1" key="1">
    <citation type="submission" date="2022-04" db="EMBL/GenBank/DDBJ databases">
        <title>Genome of the entomopathogenic fungus Entomophthora muscae.</title>
        <authorList>
            <person name="Elya C."/>
            <person name="Lovett B.R."/>
            <person name="Lee E."/>
            <person name="Macias A.M."/>
            <person name="Hajek A.E."/>
            <person name="De Bivort B.L."/>
            <person name="Kasson M.T."/>
            <person name="De Fine Licht H.H."/>
            <person name="Stajich J.E."/>
        </authorList>
    </citation>
    <scope>NUCLEOTIDE SEQUENCE</scope>
    <source>
        <strain evidence="1">Berkeley</strain>
    </source>
</reference>
<protein>
    <submittedName>
        <fullName evidence="1">Uncharacterized protein</fullName>
    </submittedName>
</protein>
<dbReference type="EMBL" id="QTSX02006708">
    <property type="protein sequence ID" value="KAJ9052307.1"/>
    <property type="molecule type" value="Genomic_DNA"/>
</dbReference>
<organism evidence="1 2">
    <name type="scientific">Entomophthora muscae</name>
    <dbReference type="NCBI Taxonomy" id="34485"/>
    <lineage>
        <taxon>Eukaryota</taxon>
        <taxon>Fungi</taxon>
        <taxon>Fungi incertae sedis</taxon>
        <taxon>Zoopagomycota</taxon>
        <taxon>Entomophthoromycotina</taxon>
        <taxon>Entomophthoromycetes</taxon>
        <taxon>Entomophthorales</taxon>
        <taxon>Entomophthoraceae</taxon>
        <taxon>Entomophthora</taxon>
    </lineage>
</organism>
<evidence type="ECO:0000313" key="2">
    <source>
        <dbReference type="Proteomes" id="UP001165960"/>
    </source>
</evidence>
<evidence type="ECO:0000313" key="1">
    <source>
        <dbReference type="EMBL" id="KAJ9052307.1"/>
    </source>
</evidence>
<comment type="caution">
    <text evidence="1">The sequence shown here is derived from an EMBL/GenBank/DDBJ whole genome shotgun (WGS) entry which is preliminary data.</text>
</comment>
<proteinExistence type="predicted"/>
<sequence length="236" mass="26398">MSHNKLKVLCLHGFSQNATIFYKKSGFLRTALKNFADFEYISGPVNIQEAPQSIVPSADQPIDGKVSETKEFQPLQAWFRHAGTDYLGFDETLKILRDHILKEGPFDGIMGFSQGAMVASLLSVMIERRHPLVNPNGDLPDFKFAIIISGFTPRLEPFKTFFDAPVKTPSLHVIGETDTTIEPEWSRIHSNSFLKPDIVLHPGGHVLPSQAVYKNQMVSFVKKFSENHFPVSGGKL</sequence>
<accession>A0ACC2RQH7</accession>
<gene>
    <name evidence="1" type="ORF">DSO57_1035587</name>
</gene>
<name>A0ACC2RQH7_9FUNG</name>